<name>I0WKD4_9FLAO</name>
<feature type="domain" description="Hemerythrin-like" evidence="1">
    <location>
        <begin position="36"/>
        <end position="121"/>
    </location>
</feature>
<dbReference type="AlphaFoldDB" id="I0WKD4"/>
<dbReference type="Gene3D" id="1.20.120.520">
    <property type="entry name" value="nmb1532 protein domain like"/>
    <property type="match status" value="1"/>
</dbReference>
<accession>I0WKD4</accession>
<dbReference type="STRING" id="946077.W5A_02465"/>
<evidence type="ECO:0000313" key="3">
    <source>
        <dbReference type="Proteomes" id="UP000005938"/>
    </source>
</evidence>
<dbReference type="Pfam" id="PF01814">
    <property type="entry name" value="Hemerythrin"/>
    <property type="match status" value="1"/>
</dbReference>
<comment type="caution">
    <text evidence="2">The sequence shown here is derived from an EMBL/GenBank/DDBJ whole genome shotgun (WGS) entry which is preliminary data.</text>
</comment>
<evidence type="ECO:0000259" key="1">
    <source>
        <dbReference type="Pfam" id="PF01814"/>
    </source>
</evidence>
<dbReference type="RefSeq" id="WP_008237043.1">
    <property type="nucleotide sequence ID" value="NZ_AJJU01000002.1"/>
</dbReference>
<reference evidence="2 3" key="1">
    <citation type="journal article" date="2012" name="J. Bacteriol.">
        <title>Genome Sequence of the Halotolerant Bacterium Imtechella halotolerans K1T.</title>
        <authorList>
            <person name="Kumar S."/>
            <person name="Vikram S."/>
            <person name="Subramanian S."/>
            <person name="Raghava G.P."/>
            <person name="Pinnaka A.K."/>
        </authorList>
    </citation>
    <scope>NUCLEOTIDE SEQUENCE [LARGE SCALE GENOMIC DNA]</scope>
    <source>
        <strain evidence="2 3">K1</strain>
    </source>
</reference>
<organism evidence="2 3">
    <name type="scientific">Imtechella halotolerans K1</name>
    <dbReference type="NCBI Taxonomy" id="946077"/>
    <lineage>
        <taxon>Bacteria</taxon>
        <taxon>Pseudomonadati</taxon>
        <taxon>Bacteroidota</taxon>
        <taxon>Flavobacteriia</taxon>
        <taxon>Flavobacteriales</taxon>
        <taxon>Flavobacteriaceae</taxon>
        <taxon>Imtechella</taxon>
    </lineage>
</organism>
<dbReference type="InterPro" id="IPR012312">
    <property type="entry name" value="Hemerythrin-like"/>
</dbReference>
<dbReference type="Proteomes" id="UP000005938">
    <property type="component" value="Unassembled WGS sequence"/>
</dbReference>
<dbReference type="PATRIC" id="fig|946077.3.peg.501"/>
<protein>
    <recommendedName>
        <fullName evidence="1">Hemerythrin-like domain-containing protein</fullName>
    </recommendedName>
</protein>
<sequence>MSTKPLKRVPQLQSLSRDHHHGLLLSWKIRKGFSMNINPKRIKDYVDWFWISQLKDHFILEETYVFPLLGNNHPLIKKALSEHNKIQNLIEDSSDIITSLYALEEVLEAHIRFEERILFQEIQKTTTPEMYHESLLKHDQNLDCHIWPDEFWKS</sequence>
<evidence type="ECO:0000313" key="2">
    <source>
        <dbReference type="EMBL" id="EID76850.1"/>
    </source>
</evidence>
<keyword evidence="3" id="KW-1185">Reference proteome</keyword>
<proteinExistence type="predicted"/>
<gene>
    <name evidence="2" type="ORF">W5A_02465</name>
</gene>
<dbReference type="EMBL" id="AJJU01000002">
    <property type="protein sequence ID" value="EID76850.1"/>
    <property type="molecule type" value="Genomic_DNA"/>
</dbReference>
<dbReference type="OrthoDB" id="9793254at2"/>
<dbReference type="eggNOG" id="COG5592">
    <property type="taxonomic scope" value="Bacteria"/>
</dbReference>